<protein>
    <submittedName>
        <fullName evidence="1">Uncharacterized protein</fullName>
    </submittedName>
</protein>
<evidence type="ECO:0000313" key="1">
    <source>
        <dbReference type="EnsemblPlants" id="OPUNC03G20110.1"/>
    </source>
</evidence>
<proteinExistence type="predicted"/>
<dbReference type="Gramene" id="OPUNC03G20110.1">
    <property type="protein sequence ID" value="OPUNC03G20110.1"/>
    <property type="gene ID" value="OPUNC03G20110"/>
</dbReference>
<sequence>MVAGRIEEAVLTTAAVAASGGVGGVEEEIVKLFSCSVLTTFQEVAIVNGGMSSGIRSLMMWICTPRSGLATLELLCWLVSGV</sequence>
<organism evidence="1">
    <name type="scientific">Oryza punctata</name>
    <name type="common">Red rice</name>
    <dbReference type="NCBI Taxonomy" id="4537"/>
    <lineage>
        <taxon>Eukaryota</taxon>
        <taxon>Viridiplantae</taxon>
        <taxon>Streptophyta</taxon>
        <taxon>Embryophyta</taxon>
        <taxon>Tracheophyta</taxon>
        <taxon>Spermatophyta</taxon>
        <taxon>Magnoliopsida</taxon>
        <taxon>Liliopsida</taxon>
        <taxon>Poales</taxon>
        <taxon>Poaceae</taxon>
        <taxon>BOP clade</taxon>
        <taxon>Oryzoideae</taxon>
        <taxon>Oryzeae</taxon>
        <taxon>Oryzinae</taxon>
        <taxon>Oryza</taxon>
    </lineage>
</organism>
<accession>A0A0E0KF03</accession>
<dbReference type="Proteomes" id="UP000026962">
    <property type="component" value="Chromosome 3"/>
</dbReference>
<keyword evidence="2" id="KW-1185">Reference proteome</keyword>
<name>A0A0E0KF03_ORYPU</name>
<reference evidence="1" key="2">
    <citation type="submission" date="2018-05" db="EMBL/GenBank/DDBJ databases">
        <title>OpunRS2 (Oryza punctata Reference Sequence Version 2).</title>
        <authorList>
            <person name="Zhang J."/>
            <person name="Kudrna D."/>
            <person name="Lee S."/>
            <person name="Talag J."/>
            <person name="Welchert J."/>
            <person name="Wing R.A."/>
        </authorList>
    </citation>
    <scope>NUCLEOTIDE SEQUENCE [LARGE SCALE GENOMIC DNA]</scope>
</reference>
<dbReference type="HOGENOM" id="CLU_2562337_0_0_1"/>
<reference evidence="1" key="1">
    <citation type="submission" date="2015-04" db="UniProtKB">
        <authorList>
            <consortium name="EnsemblPlants"/>
        </authorList>
    </citation>
    <scope>IDENTIFICATION</scope>
</reference>
<dbReference type="AlphaFoldDB" id="A0A0E0KF03"/>
<dbReference type="EnsemblPlants" id="OPUNC03G20110.1">
    <property type="protein sequence ID" value="OPUNC03G20110.1"/>
    <property type="gene ID" value="OPUNC03G20110"/>
</dbReference>
<evidence type="ECO:0000313" key="2">
    <source>
        <dbReference type="Proteomes" id="UP000026962"/>
    </source>
</evidence>